<dbReference type="InterPro" id="IPR018060">
    <property type="entry name" value="HTH_AraC"/>
</dbReference>
<evidence type="ECO:0000256" key="1">
    <source>
        <dbReference type="ARBA" id="ARBA00023015"/>
    </source>
</evidence>
<dbReference type="InterPro" id="IPR035418">
    <property type="entry name" value="AraC-bd_2"/>
</dbReference>
<dbReference type="RefSeq" id="WP_345612013.1">
    <property type="nucleotide sequence ID" value="NZ_BAABJO010000043.1"/>
</dbReference>
<proteinExistence type="predicted"/>
<dbReference type="EMBL" id="BAABJO010000043">
    <property type="protein sequence ID" value="GAA5139274.1"/>
    <property type="molecule type" value="Genomic_DNA"/>
</dbReference>
<evidence type="ECO:0000313" key="5">
    <source>
        <dbReference type="EMBL" id="GAA5139274.1"/>
    </source>
</evidence>
<dbReference type="Gene3D" id="1.10.10.60">
    <property type="entry name" value="Homeodomain-like"/>
    <property type="match status" value="1"/>
</dbReference>
<feature type="domain" description="HTH araC/xylS-type" evidence="4">
    <location>
        <begin position="211"/>
        <end position="312"/>
    </location>
</feature>
<sequence length="327" mass="35216">MARLLTTDAVEARERLAYWNEAVSDTYVRLDTTTPGSDVVGEIRADSLATLELSRVTATAQHVRRTPSLIAVAAEDYFLVSIQTRGAGAVVQDGRAAVLAPGDFALYDSTRPYELHFDDAFQQYVLMLPGPTLRSQLRRAPDLTARGVHGSRGAGHLMIRMIRTLATDIGVLEPAAAAAVAQSVEHIVVAGLSSLAPGTPVPEPELAARREQIKACARARLRDPGLTVAAIAAALHTSVSTLHRAFAGEPCSIAEWIWAQRLDAVRADLCDPALRRRTISDLAFSWGFVDASHFSRAFKARFGCTAREVRLGQAGGSTTNCRSDRST</sequence>
<name>A0ABP9P1Y4_9PSEU</name>
<dbReference type="InterPro" id="IPR018062">
    <property type="entry name" value="HTH_AraC-typ_CS"/>
</dbReference>
<evidence type="ECO:0000259" key="4">
    <source>
        <dbReference type="PROSITE" id="PS01124"/>
    </source>
</evidence>
<evidence type="ECO:0000256" key="2">
    <source>
        <dbReference type="ARBA" id="ARBA00023125"/>
    </source>
</evidence>
<keyword evidence="3" id="KW-0804">Transcription</keyword>
<dbReference type="Proteomes" id="UP001500804">
    <property type="component" value="Unassembled WGS sequence"/>
</dbReference>
<dbReference type="SMART" id="SM00342">
    <property type="entry name" value="HTH_ARAC"/>
    <property type="match status" value="1"/>
</dbReference>
<accession>A0ABP9P1Y4</accession>
<evidence type="ECO:0000313" key="6">
    <source>
        <dbReference type="Proteomes" id="UP001500804"/>
    </source>
</evidence>
<gene>
    <name evidence="5" type="ORF">GCM10023320_75110</name>
</gene>
<comment type="caution">
    <text evidence="5">The sequence shown here is derived from an EMBL/GenBank/DDBJ whole genome shotgun (WGS) entry which is preliminary data.</text>
</comment>
<dbReference type="PROSITE" id="PS00041">
    <property type="entry name" value="HTH_ARAC_FAMILY_1"/>
    <property type="match status" value="1"/>
</dbReference>
<evidence type="ECO:0000256" key="3">
    <source>
        <dbReference type="ARBA" id="ARBA00023163"/>
    </source>
</evidence>
<dbReference type="PANTHER" id="PTHR46796:SF6">
    <property type="entry name" value="ARAC SUBFAMILY"/>
    <property type="match status" value="1"/>
</dbReference>
<dbReference type="Pfam" id="PF12833">
    <property type="entry name" value="HTH_18"/>
    <property type="match status" value="1"/>
</dbReference>
<reference evidence="6" key="1">
    <citation type="journal article" date="2019" name="Int. J. Syst. Evol. Microbiol.">
        <title>The Global Catalogue of Microorganisms (GCM) 10K type strain sequencing project: providing services to taxonomists for standard genome sequencing and annotation.</title>
        <authorList>
            <consortium name="The Broad Institute Genomics Platform"/>
            <consortium name="The Broad Institute Genome Sequencing Center for Infectious Disease"/>
            <person name="Wu L."/>
            <person name="Ma J."/>
        </authorList>
    </citation>
    <scope>NUCLEOTIDE SEQUENCE [LARGE SCALE GENOMIC DNA]</scope>
    <source>
        <strain evidence="6">JCM 18302</strain>
    </source>
</reference>
<organism evidence="5 6">
    <name type="scientific">Pseudonocardia adelaidensis</name>
    <dbReference type="NCBI Taxonomy" id="648754"/>
    <lineage>
        <taxon>Bacteria</taxon>
        <taxon>Bacillati</taxon>
        <taxon>Actinomycetota</taxon>
        <taxon>Actinomycetes</taxon>
        <taxon>Pseudonocardiales</taxon>
        <taxon>Pseudonocardiaceae</taxon>
        <taxon>Pseudonocardia</taxon>
    </lineage>
</organism>
<dbReference type="SUPFAM" id="SSF46689">
    <property type="entry name" value="Homeodomain-like"/>
    <property type="match status" value="1"/>
</dbReference>
<protein>
    <submittedName>
        <fullName evidence="5">Helix-turn-helix domain-containing protein</fullName>
    </submittedName>
</protein>
<dbReference type="PROSITE" id="PS01124">
    <property type="entry name" value="HTH_ARAC_FAMILY_2"/>
    <property type="match status" value="1"/>
</dbReference>
<dbReference type="Pfam" id="PF14525">
    <property type="entry name" value="AraC_binding_2"/>
    <property type="match status" value="1"/>
</dbReference>
<keyword evidence="2" id="KW-0238">DNA-binding</keyword>
<dbReference type="PANTHER" id="PTHR46796">
    <property type="entry name" value="HTH-TYPE TRANSCRIPTIONAL ACTIVATOR RHAS-RELATED"/>
    <property type="match status" value="1"/>
</dbReference>
<keyword evidence="6" id="KW-1185">Reference proteome</keyword>
<dbReference type="InterPro" id="IPR050204">
    <property type="entry name" value="AraC_XylS_family_regulators"/>
</dbReference>
<dbReference type="InterPro" id="IPR009057">
    <property type="entry name" value="Homeodomain-like_sf"/>
</dbReference>
<keyword evidence="1" id="KW-0805">Transcription regulation</keyword>